<name>T1BWH6_9ZZZZ</name>
<reference evidence="1" key="1">
    <citation type="submission" date="2013-08" db="EMBL/GenBank/DDBJ databases">
        <authorList>
            <person name="Mendez C."/>
            <person name="Richter M."/>
            <person name="Ferrer M."/>
            <person name="Sanchez J."/>
        </authorList>
    </citation>
    <scope>NUCLEOTIDE SEQUENCE</scope>
</reference>
<reference evidence="1" key="2">
    <citation type="journal article" date="2014" name="ISME J.">
        <title>Microbial stratification in low pH oxic and suboxic macroscopic growths along an acid mine drainage.</title>
        <authorList>
            <person name="Mendez-Garcia C."/>
            <person name="Mesa V."/>
            <person name="Sprenger R.R."/>
            <person name="Richter M."/>
            <person name="Diez M.S."/>
            <person name="Solano J."/>
            <person name="Bargiela R."/>
            <person name="Golyshina O.V."/>
            <person name="Manteca A."/>
            <person name="Ramos J.L."/>
            <person name="Gallego J.R."/>
            <person name="Llorente I."/>
            <person name="Martins Dos Santos V.A."/>
            <person name="Jensen O.N."/>
            <person name="Pelaez A.I."/>
            <person name="Sanchez J."/>
            <person name="Ferrer M."/>
        </authorList>
    </citation>
    <scope>NUCLEOTIDE SEQUENCE</scope>
</reference>
<protein>
    <submittedName>
        <fullName evidence="1">IS605 family transposase OrfB</fullName>
    </submittedName>
</protein>
<dbReference type="AlphaFoldDB" id="T1BWH6"/>
<organism evidence="1">
    <name type="scientific">mine drainage metagenome</name>
    <dbReference type="NCBI Taxonomy" id="410659"/>
    <lineage>
        <taxon>unclassified sequences</taxon>
        <taxon>metagenomes</taxon>
        <taxon>ecological metagenomes</taxon>
    </lineage>
</organism>
<accession>T1BWH6</accession>
<sequence length="335" mass="37201">MRYMNKKRSVLTYQTRILASVEHSARLDAYAVLYGQAERSLFAALQAGKPLNALKSDFLKRFGLTARQFNAIRINLEGQIASIKERRPGLIHEAGVRIQKAGKVISKLARVAPGSNKLHQKKRRLSTLRARLAAMQSDHESGTIRLCFGSQRLFRAQFDREANGYADHATWRADWEATRSRQFFALGSQDETAGNQTCQARLEADGSFTLCLRLPDGLVDNGRKILELPGIRFAYGHDALVATLLSGRRIAAQTKAGKPIVKRVGAAISYRFLRDGKGWRVFASIEAQAVDHVSRRTLGALGIDINADHLALAETDRFGNLIAVKRLDLVTYGKT</sequence>
<evidence type="ECO:0000313" key="1">
    <source>
        <dbReference type="EMBL" id="EQD77306.1"/>
    </source>
</evidence>
<feature type="non-terminal residue" evidence="1">
    <location>
        <position position="335"/>
    </location>
</feature>
<proteinExistence type="predicted"/>
<comment type="caution">
    <text evidence="1">The sequence shown here is derived from an EMBL/GenBank/DDBJ whole genome shotgun (WGS) entry which is preliminary data.</text>
</comment>
<gene>
    <name evidence="1" type="ORF">B1B_01131</name>
</gene>
<dbReference type="EMBL" id="AUZY01000821">
    <property type="protein sequence ID" value="EQD77306.1"/>
    <property type="molecule type" value="Genomic_DNA"/>
</dbReference>